<dbReference type="InterPro" id="IPR017937">
    <property type="entry name" value="Thioredoxin_CS"/>
</dbReference>
<dbReference type="GO" id="GO:0015036">
    <property type="term" value="F:disulfide oxidoreductase activity"/>
    <property type="evidence" value="ECO:0007669"/>
    <property type="project" value="UniProtKB-ARBA"/>
</dbReference>
<evidence type="ECO:0000256" key="4">
    <source>
        <dbReference type="ARBA" id="ARBA00023284"/>
    </source>
</evidence>
<feature type="domain" description="Thioredoxin" evidence="5">
    <location>
        <begin position="69"/>
        <end position="246"/>
    </location>
</feature>
<protein>
    <submittedName>
        <fullName evidence="6">Protein-disulfide isomerase</fullName>
    </submittedName>
</protein>
<dbReference type="InterPro" id="IPR036249">
    <property type="entry name" value="Thioredoxin-like_sf"/>
</dbReference>
<proteinExistence type="predicted"/>
<evidence type="ECO:0000259" key="5">
    <source>
        <dbReference type="PROSITE" id="PS51352"/>
    </source>
</evidence>
<dbReference type="STRING" id="1508389.SAMN05444003_1439"/>
<accession>A0A1M5NII8</accession>
<name>A0A1M5NII8_9RHOB</name>
<gene>
    <name evidence="6" type="ORF">SAMN05444003_1439</name>
</gene>
<keyword evidence="7" id="KW-1185">Reference proteome</keyword>
<dbReference type="Pfam" id="PF01323">
    <property type="entry name" value="DSBA"/>
    <property type="match status" value="1"/>
</dbReference>
<evidence type="ECO:0000313" key="6">
    <source>
        <dbReference type="EMBL" id="SHG89338.1"/>
    </source>
</evidence>
<dbReference type="PROSITE" id="PS51352">
    <property type="entry name" value="THIOREDOXIN_2"/>
    <property type="match status" value="1"/>
</dbReference>
<dbReference type="GO" id="GO:0016853">
    <property type="term" value="F:isomerase activity"/>
    <property type="evidence" value="ECO:0007669"/>
    <property type="project" value="UniProtKB-KW"/>
</dbReference>
<reference evidence="6 7" key="1">
    <citation type="submission" date="2016-11" db="EMBL/GenBank/DDBJ databases">
        <authorList>
            <person name="Jaros S."/>
            <person name="Januszkiewicz K."/>
            <person name="Wedrychowicz H."/>
        </authorList>
    </citation>
    <scope>NUCLEOTIDE SEQUENCE [LARGE SCALE GENOMIC DNA]</scope>
    <source>
        <strain evidence="6 7">DSM 28715</strain>
    </source>
</reference>
<keyword evidence="4" id="KW-0676">Redox-active center</keyword>
<dbReference type="Proteomes" id="UP000184074">
    <property type="component" value="Unassembled WGS sequence"/>
</dbReference>
<evidence type="ECO:0000313" key="7">
    <source>
        <dbReference type="Proteomes" id="UP000184074"/>
    </source>
</evidence>
<dbReference type="PROSITE" id="PS00194">
    <property type="entry name" value="THIOREDOXIN_1"/>
    <property type="match status" value="1"/>
</dbReference>
<dbReference type="PANTHER" id="PTHR13887:SF14">
    <property type="entry name" value="DISULFIDE BOND FORMATION PROTEIN D"/>
    <property type="match status" value="1"/>
</dbReference>
<evidence type="ECO:0000256" key="1">
    <source>
        <dbReference type="ARBA" id="ARBA00022729"/>
    </source>
</evidence>
<dbReference type="AlphaFoldDB" id="A0A1M5NII8"/>
<keyword evidence="6" id="KW-0413">Isomerase</keyword>
<organism evidence="6 7">
    <name type="scientific">Cognatiyoonia sediminum</name>
    <dbReference type="NCBI Taxonomy" id="1508389"/>
    <lineage>
        <taxon>Bacteria</taxon>
        <taxon>Pseudomonadati</taxon>
        <taxon>Pseudomonadota</taxon>
        <taxon>Alphaproteobacteria</taxon>
        <taxon>Rhodobacterales</taxon>
        <taxon>Paracoccaceae</taxon>
        <taxon>Cognatiyoonia</taxon>
    </lineage>
</organism>
<dbReference type="Gene3D" id="3.40.30.10">
    <property type="entry name" value="Glutaredoxin"/>
    <property type="match status" value="1"/>
</dbReference>
<evidence type="ECO:0000256" key="2">
    <source>
        <dbReference type="ARBA" id="ARBA00023002"/>
    </source>
</evidence>
<dbReference type="EMBL" id="FQXB01000001">
    <property type="protein sequence ID" value="SHG89338.1"/>
    <property type="molecule type" value="Genomic_DNA"/>
</dbReference>
<keyword evidence="3" id="KW-1015">Disulfide bond</keyword>
<dbReference type="InterPro" id="IPR013766">
    <property type="entry name" value="Thioredoxin_domain"/>
</dbReference>
<dbReference type="InterPro" id="IPR001853">
    <property type="entry name" value="DSBA-like_thioredoxin_dom"/>
</dbReference>
<sequence length="251" mass="27537">MNDGTKRRLFFFGGLATIAVGWQMAPRIYDSLSSDFDFEPLDDPAGYRKISGGEISAPVDVFAGLDAEPSRDLSAAEASVDADFQGSLFADKQNEDAVQVAYFSDFYCPYCRILSSDLIEAAKSENIDITWHEVPLFGEPSELAARAAIAAGEQGAYVPFHDALVSRPVVVTRPYLARLADDLGLDQGQFWADFDSVQTQQKLDRASVLFDRFRLIGTPGLVVGRTLVQGRISPTNLRQLIAREHEDGHLG</sequence>
<dbReference type="RefSeq" id="WP_131802775.1">
    <property type="nucleotide sequence ID" value="NZ_FQXB01000001.1"/>
</dbReference>
<dbReference type="OrthoDB" id="9780147at2"/>
<keyword evidence="2" id="KW-0560">Oxidoreductase</keyword>
<evidence type="ECO:0000256" key="3">
    <source>
        <dbReference type="ARBA" id="ARBA00023157"/>
    </source>
</evidence>
<keyword evidence="1" id="KW-0732">Signal</keyword>
<dbReference type="PANTHER" id="PTHR13887">
    <property type="entry name" value="GLUTATHIONE S-TRANSFERASE KAPPA"/>
    <property type="match status" value="1"/>
</dbReference>
<dbReference type="SUPFAM" id="SSF52833">
    <property type="entry name" value="Thioredoxin-like"/>
    <property type="match status" value="1"/>
</dbReference>